<sequence length="109" mass="12781">MKLWIVSTVGLSRDALHIYVGLIAFLGVAMAFRKPLRSWFPLLAVIALSLLGEIVDMYDDVTSLGFWRWWASVHDIRNTIFWPMVLWLIARYGKIFWHNKETKKGSKWN</sequence>
<name>A0A1F7F2X5_UNCRA</name>
<reference evidence="2 3" key="1">
    <citation type="journal article" date="2016" name="Nat. Commun.">
        <title>Thousands of microbial genomes shed light on interconnected biogeochemical processes in an aquifer system.</title>
        <authorList>
            <person name="Anantharaman K."/>
            <person name="Brown C.T."/>
            <person name="Hug L.A."/>
            <person name="Sharon I."/>
            <person name="Castelle C.J."/>
            <person name="Probst A.J."/>
            <person name="Thomas B.C."/>
            <person name="Singh A."/>
            <person name="Wilkins M.J."/>
            <person name="Karaoz U."/>
            <person name="Brodie E.L."/>
            <person name="Williams K.H."/>
            <person name="Hubbard S.S."/>
            <person name="Banfield J.F."/>
        </authorList>
    </citation>
    <scope>NUCLEOTIDE SEQUENCE [LARGE SCALE GENOMIC DNA]</scope>
</reference>
<feature type="transmembrane region" description="Helical" evidence="1">
    <location>
        <begin position="39"/>
        <end position="59"/>
    </location>
</feature>
<dbReference type="AlphaFoldDB" id="A0A1F7F2X5"/>
<evidence type="ECO:0000256" key="1">
    <source>
        <dbReference type="SAM" id="Phobius"/>
    </source>
</evidence>
<organism evidence="2 3">
    <name type="scientific">Candidatus Raymondbacteria bacterium RIFOXYD12_FULL_49_13</name>
    <dbReference type="NCBI Taxonomy" id="1817890"/>
    <lineage>
        <taxon>Bacteria</taxon>
        <taxon>Raymondiibacteriota</taxon>
    </lineage>
</organism>
<gene>
    <name evidence="2" type="ORF">A2519_17155</name>
</gene>
<keyword evidence="1" id="KW-0812">Transmembrane</keyword>
<keyword evidence="1" id="KW-1133">Transmembrane helix</keyword>
<comment type="caution">
    <text evidence="2">The sequence shown here is derived from an EMBL/GenBank/DDBJ whole genome shotgun (WGS) entry which is preliminary data.</text>
</comment>
<feature type="transmembrane region" description="Helical" evidence="1">
    <location>
        <begin position="79"/>
        <end position="97"/>
    </location>
</feature>
<feature type="transmembrane region" description="Helical" evidence="1">
    <location>
        <begin position="15"/>
        <end position="32"/>
    </location>
</feature>
<dbReference type="EMBL" id="MFYX01000136">
    <property type="protein sequence ID" value="OGK01010.1"/>
    <property type="molecule type" value="Genomic_DNA"/>
</dbReference>
<accession>A0A1F7F2X5</accession>
<dbReference type="Proteomes" id="UP000179243">
    <property type="component" value="Unassembled WGS sequence"/>
</dbReference>
<protein>
    <submittedName>
        <fullName evidence="2">Uncharacterized protein</fullName>
    </submittedName>
</protein>
<evidence type="ECO:0000313" key="3">
    <source>
        <dbReference type="Proteomes" id="UP000179243"/>
    </source>
</evidence>
<evidence type="ECO:0000313" key="2">
    <source>
        <dbReference type="EMBL" id="OGK01010.1"/>
    </source>
</evidence>
<keyword evidence="1" id="KW-0472">Membrane</keyword>
<proteinExistence type="predicted"/>